<proteinExistence type="predicted"/>
<feature type="compositionally biased region" description="Low complexity" evidence="1">
    <location>
        <begin position="325"/>
        <end position="345"/>
    </location>
</feature>
<keyword evidence="3" id="KW-1185">Reference proteome</keyword>
<feature type="compositionally biased region" description="Low complexity" evidence="1">
    <location>
        <begin position="127"/>
        <end position="154"/>
    </location>
</feature>
<feature type="region of interest" description="Disordered" evidence="1">
    <location>
        <begin position="1"/>
        <end position="62"/>
    </location>
</feature>
<accession>A0ABD2WJ05</accession>
<feature type="compositionally biased region" description="Polar residues" evidence="1">
    <location>
        <begin position="232"/>
        <end position="247"/>
    </location>
</feature>
<reference evidence="2 3" key="1">
    <citation type="journal article" date="2024" name="bioRxiv">
        <title>A reference genome for Trichogramma kaykai: A tiny desert-dwelling parasitoid wasp with competing sex-ratio distorters.</title>
        <authorList>
            <person name="Culotta J."/>
            <person name="Lindsey A.R."/>
        </authorList>
    </citation>
    <scope>NUCLEOTIDE SEQUENCE [LARGE SCALE GENOMIC DNA]</scope>
    <source>
        <strain evidence="2 3">KSX58</strain>
    </source>
</reference>
<dbReference type="AlphaFoldDB" id="A0ABD2WJ05"/>
<organism evidence="2 3">
    <name type="scientific">Trichogramma kaykai</name>
    <dbReference type="NCBI Taxonomy" id="54128"/>
    <lineage>
        <taxon>Eukaryota</taxon>
        <taxon>Metazoa</taxon>
        <taxon>Ecdysozoa</taxon>
        <taxon>Arthropoda</taxon>
        <taxon>Hexapoda</taxon>
        <taxon>Insecta</taxon>
        <taxon>Pterygota</taxon>
        <taxon>Neoptera</taxon>
        <taxon>Endopterygota</taxon>
        <taxon>Hymenoptera</taxon>
        <taxon>Apocrita</taxon>
        <taxon>Proctotrupomorpha</taxon>
        <taxon>Chalcidoidea</taxon>
        <taxon>Trichogrammatidae</taxon>
        <taxon>Trichogramma</taxon>
    </lineage>
</organism>
<gene>
    <name evidence="2" type="ORF">TKK_012913</name>
</gene>
<dbReference type="Proteomes" id="UP001627154">
    <property type="component" value="Unassembled WGS sequence"/>
</dbReference>
<sequence>MTNYYANGETTRKVATSNVYHDRDRLRNSSSSSSSSSHKPQHKPESMSNTMRAMQQHPRASTKLRSVTIDIEPMLHQQQSQPQRRHLYEPNLAYAAGMDEILQRDQRTCHTNKSAAEMVPRAGSDAQKQQQQQQQQPRWQQQYNNNNNNNSNNNYKSDSLHGAVISSMYNNNVKKCSSSSSSSSNSGGAVLDKEESDRVAVATRSHKSHIISLSCSNSHNNHSGSKNVGNSPKASQRLLDSSSSANETVACPADQQPMIASQQQQQQQQQSRNSQCKMQRGLVLNARTYNDEMLKQQRKSQYDPCEKRSDDHVSYTSVDLSDGRTTSTSSSASSTESTTGSTTDSQEGLSRLRKAKCAFGCRTWLSKC</sequence>
<evidence type="ECO:0000313" key="3">
    <source>
        <dbReference type="Proteomes" id="UP001627154"/>
    </source>
</evidence>
<feature type="region of interest" description="Disordered" evidence="1">
    <location>
        <begin position="295"/>
        <end position="349"/>
    </location>
</feature>
<dbReference type="EMBL" id="JBJJXI010000103">
    <property type="protein sequence ID" value="KAL3392599.1"/>
    <property type="molecule type" value="Genomic_DNA"/>
</dbReference>
<evidence type="ECO:0000256" key="1">
    <source>
        <dbReference type="SAM" id="MobiDB-lite"/>
    </source>
</evidence>
<feature type="compositionally biased region" description="Basic and acidic residues" evidence="1">
    <location>
        <begin position="295"/>
        <end position="313"/>
    </location>
</feature>
<evidence type="ECO:0000313" key="2">
    <source>
        <dbReference type="EMBL" id="KAL3392599.1"/>
    </source>
</evidence>
<feature type="region of interest" description="Disordered" evidence="1">
    <location>
        <begin position="116"/>
        <end position="159"/>
    </location>
</feature>
<feature type="region of interest" description="Disordered" evidence="1">
    <location>
        <begin position="174"/>
        <end position="279"/>
    </location>
</feature>
<feature type="compositionally biased region" description="Low complexity" evidence="1">
    <location>
        <begin position="177"/>
        <end position="186"/>
    </location>
</feature>
<feature type="compositionally biased region" description="Polar residues" evidence="1">
    <location>
        <begin position="1"/>
        <end position="19"/>
    </location>
</feature>
<feature type="compositionally biased region" description="Low complexity" evidence="1">
    <location>
        <begin position="210"/>
        <end position="231"/>
    </location>
</feature>
<comment type="caution">
    <text evidence="2">The sequence shown here is derived from an EMBL/GenBank/DDBJ whole genome shotgun (WGS) entry which is preliminary data.</text>
</comment>
<name>A0ABD2WJ05_9HYME</name>
<protein>
    <submittedName>
        <fullName evidence="2">Uncharacterized protein</fullName>
    </submittedName>
</protein>